<organism evidence="4 5">
    <name type="scientific">Megasphaera hominis</name>
    <dbReference type="NCBI Taxonomy" id="159836"/>
    <lineage>
        <taxon>Bacteria</taxon>
        <taxon>Bacillati</taxon>
        <taxon>Bacillota</taxon>
        <taxon>Negativicutes</taxon>
        <taxon>Veillonellales</taxon>
        <taxon>Veillonellaceae</taxon>
        <taxon>Megasphaera</taxon>
    </lineage>
</organism>
<gene>
    <name evidence="4" type="ORF">H8J70_06555</name>
</gene>
<dbReference type="PANTHER" id="PTHR30535">
    <property type="entry name" value="VITAMIN B12-BINDING PROTEIN"/>
    <property type="match status" value="1"/>
</dbReference>
<evidence type="ECO:0000259" key="3">
    <source>
        <dbReference type="PROSITE" id="PS50983"/>
    </source>
</evidence>
<keyword evidence="2" id="KW-0732">Signal</keyword>
<dbReference type="Proteomes" id="UP000606870">
    <property type="component" value="Unassembled WGS sequence"/>
</dbReference>
<dbReference type="PANTHER" id="PTHR30535:SF34">
    <property type="entry name" value="MOLYBDATE-BINDING PROTEIN MOLA"/>
    <property type="match status" value="1"/>
</dbReference>
<evidence type="ECO:0000313" key="5">
    <source>
        <dbReference type="Proteomes" id="UP000606870"/>
    </source>
</evidence>
<name>A0ABR6VHY0_9FIRM</name>
<protein>
    <submittedName>
        <fullName evidence="4">ABC transporter substrate-binding protein</fullName>
    </submittedName>
</protein>
<feature type="chain" id="PRO_5046032080" evidence="2">
    <location>
        <begin position="29"/>
        <end position="315"/>
    </location>
</feature>
<comment type="similarity">
    <text evidence="1">Belongs to the bacterial solute-binding protein 8 family.</text>
</comment>
<reference evidence="4 5" key="1">
    <citation type="submission" date="2020-08" db="EMBL/GenBank/DDBJ databases">
        <authorList>
            <person name="Liu C."/>
            <person name="Sun Q."/>
        </authorList>
    </citation>
    <scope>NUCLEOTIDE SEQUENCE [LARGE SCALE GENOMIC DNA]</scope>
    <source>
        <strain evidence="4 5">NSJ-59</strain>
    </source>
</reference>
<feature type="signal peptide" evidence="2">
    <location>
        <begin position="1"/>
        <end position="28"/>
    </location>
</feature>
<feature type="domain" description="Fe/B12 periplasmic-binding" evidence="3">
    <location>
        <begin position="50"/>
        <end position="313"/>
    </location>
</feature>
<accession>A0ABR6VHY0</accession>
<dbReference type="Gene3D" id="3.40.50.1980">
    <property type="entry name" value="Nitrogenase molybdenum iron protein domain"/>
    <property type="match status" value="2"/>
</dbReference>
<proteinExistence type="inferred from homology"/>
<dbReference type="RefSeq" id="WP_186503061.1">
    <property type="nucleotide sequence ID" value="NZ_JACOGK010000016.1"/>
</dbReference>
<dbReference type="PROSITE" id="PS50983">
    <property type="entry name" value="FE_B12_PBP"/>
    <property type="match status" value="1"/>
</dbReference>
<comment type="caution">
    <text evidence="4">The sequence shown here is derived from an EMBL/GenBank/DDBJ whole genome shotgun (WGS) entry which is preliminary data.</text>
</comment>
<evidence type="ECO:0000313" key="4">
    <source>
        <dbReference type="EMBL" id="MBC3536907.1"/>
    </source>
</evidence>
<dbReference type="InterPro" id="IPR002491">
    <property type="entry name" value="ABC_transptr_periplasmic_BD"/>
</dbReference>
<dbReference type="Pfam" id="PF01497">
    <property type="entry name" value="Peripla_BP_2"/>
    <property type="match status" value="1"/>
</dbReference>
<dbReference type="InterPro" id="IPR050902">
    <property type="entry name" value="ABC_Transporter_SBP"/>
</dbReference>
<dbReference type="SUPFAM" id="SSF53807">
    <property type="entry name" value="Helical backbone' metal receptor"/>
    <property type="match status" value="1"/>
</dbReference>
<keyword evidence="5" id="KW-1185">Reference proteome</keyword>
<dbReference type="EMBL" id="JACOGK010000016">
    <property type="protein sequence ID" value="MBC3536907.1"/>
    <property type="molecule type" value="Genomic_DNA"/>
</dbReference>
<evidence type="ECO:0000256" key="2">
    <source>
        <dbReference type="SAM" id="SignalP"/>
    </source>
</evidence>
<evidence type="ECO:0000256" key="1">
    <source>
        <dbReference type="ARBA" id="ARBA00008814"/>
    </source>
</evidence>
<sequence>MGRKLLCMVMTVLLVCLCAGCGPQDKTAASGRQVTDALGRTVTVPAAPQRVVALSTSLVDLTAAVQGDLMGRSSVRAADASVPKGYEDVPEMGPVYSVNMEKVLAVQPDLVLVSATQQSKLVPVLEQNGIAVLALKTKTYDEVRHTLDLLGTVYGHQAEARDALQSMEQRLTQIKGALPAEKPRIAILHATAKSVTLELPHSIAGSTADILGLPNIAAEVTEQTGADMETVPLSLEFLTAQNPDILFVTSMGKADQIEARLQEDLAANPAWSNLKAVQTGRVYILPENLFLLSPGVHYPDAAAYMAEKAFPGLSL</sequence>